<dbReference type="OrthoDB" id="970316at2"/>
<keyword evidence="2" id="KW-1185">Reference proteome</keyword>
<dbReference type="Proteomes" id="UP000198670">
    <property type="component" value="Unassembled WGS sequence"/>
</dbReference>
<gene>
    <name evidence="1" type="ORF">SAMN05444682_101739</name>
</gene>
<name>A0A1I3E3G6_9SPHI</name>
<reference evidence="1 2" key="1">
    <citation type="submission" date="2016-10" db="EMBL/GenBank/DDBJ databases">
        <authorList>
            <person name="de Groot N.N."/>
        </authorList>
    </citation>
    <scope>NUCLEOTIDE SEQUENCE [LARGE SCALE GENOMIC DNA]</scope>
    <source>
        <strain evidence="1 2">RK1</strain>
    </source>
</reference>
<dbReference type="AlphaFoldDB" id="A0A1I3E3G6"/>
<evidence type="ECO:0000313" key="1">
    <source>
        <dbReference type="EMBL" id="SFH93241.1"/>
    </source>
</evidence>
<proteinExistence type="predicted"/>
<accession>A0A1I3E3G6</accession>
<dbReference type="RefSeq" id="WP_090624286.1">
    <property type="nucleotide sequence ID" value="NZ_FOQO01000001.1"/>
</dbReference>
<sequence length="81" mass="9206">MSTFNLDYEYDLYLSRVGLDKKKMDKSHRRETKRAFMAGAGSVLAMLGDIADMNEADAMAVLSRVKHDVAEYWVREATNSN</sequence>
<dbReference type="EMBL" id="FOQO01000001">
    <property type="protein sequence ID" value="SFH93241.1"/>
    <property type="molecule type" value="Genomic_DNA"/>
</dbReference>
<organism evidence="1 2">
    <name type="scientific">Parapedobacter indicus</name>
    <dbReference type="NCBI Taxonomy" id="1477437"/>
    <lineage>
        <taxon>Bacteria</taxon>
        <taxon>Pseudomonadati</taxon>
        <taxon>Bacteroidota</taxon>
        <taxon>Sphingobacteriia</taxon>
        <taxon>Sphingobacteriales</taxon>
        <taxon>Sphingobacteriaceae</taxon>
        <taxon>Parapedobacter</taxon>
    </lineage>
</organism>
<evidence type="ECO:0000313" key="2">
    <source>
        <dbReference type="Proteomes" id="UP000198670"/>
    </source>
</evidence>
<protein>
    <submittedName>
        <fullName evidence="1">Uncharacterized protein</fullName>
    </submittedName>
</protein>